<proteinExistence type="inferred from homology"/>
<comment type="function">
    <text evidence="5">Part of a binding-protein-dependent transport system for aliphatic sulfonates. Putative binding protein.</text>
</comment>
<dbReference type="EMBL" id="QMFB01000063">
    <property type="protein sequence ID" value="RAV08175.1"/>
    <property type="molecule type" value="Genomic_DNA"/>
</dbReference>
<keyword evidence="4" id="KW-0732">Signal</keyword>
<organism evidence="8 9">
    <name type="scientific">Paenibacillus contaminans</name>
    <dbReference type="NCBI Taxonomy" id="450362"/>
    <lineage>
        <taxon>Bacteria</taxon>
        <taxon>Bacillati</taxon>
        <taxon>Bacillota</taxon>
        <taxon>Bacilli</taxon>
        <taxon>Bacillales</taxon>
        <taxon>Paenibacillaceae</taxon>
        <taxon>Paenibacillus</taxon>
    </lineage>
</organism>
<dbReference type="PROSITE" id="PS51257">
    <property type="entry name" value="PROKAR_LIPOPROTEIN"/>
    <property type="match status" value="1"/>
</dbReference>
<sequence>MRKTFTGFGLLTLVLVFALALTACGGGKKSSGNEKVTVNIAINGGLNLLSIAKQKGWFEEELGKLNADVKWHEFQSSVPLLEGIVSNRVDFSFIGDGTVVTGKAANSPFTAISTIGVQGNQNSVIVKTDSAIKSIADLKGKTVAVAKGSSAHIFLIKALQKNNMKESDLKIVELQPDEGNSAFQTNRVDAWATWDPYVTTEVKANRARIVESVETMKIVAPALMIGRDKFISENPDLTAAYLKVYQKTVEWVNNNKDEAAKILAEEKKMDLELVKTLVNYTNYINTPITSDVQAAIQSTADILLETGTIKNKLDISKSFNNSYIEKALK</sequence>
<dbReference type="PANTHER" id="PTHR30024">
    <property type="entry name" value="ALIPHATIC SULFONATES-BINDING PROTEIN-RELATED"/>
    <property type="match status" value="1"/>
</dbReference>
<evidence type="ECO:0000256" key="3">
    <source>
        <dbReference type="ARBA" id="ARBA00022448"/>
    </source>
</evidence>
<dbReference type="Gene3D" id="3.40.190.10">
    <property type="entry name" value="Periplasmic binding protein-like II"/>
    <property type="match status" value="2"/>
</dbReference>
<evidence type="ECO:0000313" key="9">
    <source>
        <dbReference type="Proteomes" id="UP000250369"/>
    </source>
</evidence>
<dbReference type="SMART" id="SM00062">
    <property type="entry name" value="PBPb"/>
    <property type="match status" value="1"/>
</dbReference>
<dbReference type="GO" id="GO:0042626">
    <property type="term" value="F:ATPase-coupled transmembrane transporter activity"/>
    <property type="evidence" value="ECO:0007669"/>
    <property type="project" value="InterPro"/>
</dbReference>
<dbReference type="RefSeq" id="WP_113036902.1">
    <property type="nucleotide sequence ID" value="NZ_QMFB01000063.1"/>
</dbReference>
<feature type="domain" description="Solute-binding protein family 3/N-terminal" evidence="7">
    <location>
        <begin position="37"/>
        <end position="255"/>
    </location>
</feature>
<comment type="caution">
    <text evidence="8">The sequence shown here is derived from an EMBL/GenBank/DDBJ whole genome shotgun (WGS) entry which is preliminary data.</text>
</comment>
<evidence type="ECO:0000256" key="5">
    <source>
        <dbReference type="ARBA" id="ARBA00055538"/>
    </source>
</evidence>
<comment type="similarity">
    <text evidence="2">Belongs to the bacterial solute-binding protein SsuA/TauA family.</text>
</comment>
<dbReference type="FunFam" id="3.40.190.10:FF:000050">
    <property type="entry name" value="Sulfonate ABC transporter substrate-binding protein"/>
    <property type="match status" value="1"/>
</dbReference>
<evidence type="ECO:0000256" key="1">
    <source>
        <dbReference type="ARBA" id="ARBA00004418"/>
    </source>
</evidence>
<dbReference type="InterPro" id="IPR015168">
    <property type="entry name" value="SsuA/THI5"/>
</dbReference>
<dbReference type="Proteomes" id="UP000250369">
    <property type="component" value="Unassembled WGS sequence"/>
</dbReference>
<dbReference type="OrthoDB" id="286202at2"/>
<reference evidence="8 9" key="1">
    <citation type="journal article" date="2009" name="Int. J. Syst. Evol. Microbiol.">
        <title>Paenibacillus contaminans sp. nov., isolated from a contaminated laboratory plate.</title>
        <authorList>
            <person name="Chou J.H."/>
            <person name="Lee J.H."/>
            <person name="Lin M.C."/>
            <person name="Chang P.S."/>
            <person name="Arun A.B."/>
            <person name="Young C.C."/>
            <person name="Chen W.M."/>
        </authorList>
    </citation>
    <scope>NUCLEOTIDE SEQUENCE [LARGE SCALE GENOMIC DNA]</scope>
    <source>
        <strain evidence="8 9">CKOBP-6</strain>
    </source>
</reference>
<keyword evidence="9" id="KW-1185">Reference proteome</keyword>
<dbReference type="NCBIfam" id="TIGR01728">
    <property type="entry name" value="SsuA_fam"/>
    <property type="match status" value="1"/>
</dbReference>
<protein>
    <recommendedName>
        <fullName evidence="6">Putative aliphatic sulfonates-binding protein</fullName>
    </recommendedName>
</protein>
<dbReference type="Pfam" id="PF09084">
    <property type="entry name" value="NMT1"/>
    <property type="match status" value="1"/>
</dbReference>
<gene>
    <name evidence="8" type="ORF">DQG23_41360</name>
</gene>
<evidence type="ECO:0000256" key="4">
    <source>
        <dbReference type="ARBA" id="ARBA00022729"/>
    </source>
</evidence>
<dbReference type="AlphaFoldDB" id="A0A329LIW7"/>
<dbReference type="InterPro" id="IPR010067">
    <property type="entry name" value="ABC_SsuA_sub-bd"/>
</dbReference>
<evidence type="ECO:0000259" key="7">
    <source>
        <dbReference type="SMART" id="SM00062"/>
    </source>
</evidence>
<evidence type="ECO:0000313" key="8">
    <source>
        <dbReference type="EMBL" id="RAV08175.1"/>
    </source>
</evidence>
<keyword evidence="3" id="KW-0813">Transport</keyword>
<dbReference type="InterPro" id="IPR001638">
    <property type="entry name" value="Solute-binding_3/MltF_N"/>
</dbReference>
<dbReference type="PANTHER" id="PTHR30024:SF42">
    <property type="entry name" value="ALIPHATIC SULFONATES-BINDING PROTEIN-RELATED"/>
    <property type="match status" value="1"/>
</dbReference>
<dbReference type="GO" id="GO:0016020">
    <property type="term" value="C:membrane"/>
    <property type="evidence" value="ECO:0007669"/>
    <property type="project" value="InterPro"/>
</dbReference>
<dbReference type="GO" id="GO:0042597">
    <property type="term" value="C:periplasmic space"/>
    <property type="evidence" value="ECO:0007669"/>
    <property type="project" value="UniProtKB-SubCell"/>
</dbReference>
<dbReference type="SUPFAM" id="SSF53850">
    <property type="entry name" value="Periplasmic binding protein-like II"/>
    <property type="match status" value="1"/>
</dbReference>
<evidence type="ECO:0000256" key="6">
    <source>
        <dbReference type="ARBA" id="ARBA00070228"/>
    </source>
</evidence>
<accession>A0A329LIW7</accession>
<name>A0A329LIW7_9BACL</name>
<comment type="subcellular location">
    <subcellularLocation>
        <location evidence="1">Periplasm</location>
    </subcellularLocation>
</comment>
<evidence type="ECO:0000256" key="2">
    <source>
        <dbReference type="ARBA" id="ARBA00010742"/>
    </source>
</evidence>